<evidence type="ECO:0000256" key="3">
    <source>
        <dbReference type="ARBA" id="ARBA00012103"/>
    </source>
</evidence>
<evidence type="ECO:0000313" key="15">
    <source>
        <dbReference type="EMBL" id="TGO05615.1"/>
    </source>
</evidence>
<dbReference type="InterPro" id="IPR020568">
    <property type="entry name" value="Ribosomal_Su5_D2-typ_SF"/>
</dbReference>
<comment type="pathway">
    <text evidence="12">Isoprenoid biosynthesis; isopentenyl diphosphate biosynthesis via mevalonate pathway; isopentenyl diphosphate from (R)-mevalonate: step 1/3.</text>
</comment>
<evidence type="ECO:0000256" key="7">
    <source>
        <dbReference type="ARBA" id="ARBA00022741"/>
    </source>
</evidence>
<dbReference type="UniPathway" id="UPA00057">
    <property type="reaction ID" value="UER00098"/>
</dbReference>
<gene>
    <name evidence="15" type="ORF">SERN_1619</name>
</gene>
<dbReference type="SUPFAM" id="SSF55060">
    <property type="entry name" value="GHMP Kinase, C-terminal domain"/>
    <property type="match status" value="1"/>
</dbReference>
<dbReference type="PRINTS" id="PR00959">
    <property type="entry name" value="MEVGALKINASE"/>
</dbReference>
<keyword evidence="8 15" id="KW-0418">Kinase</keyword>
<keyword evidence="7" id="KW-0547">Nucleotide-binding</keyword>
<evidence type="ECO:0000259" key="13">
    <source>
        <dbReference type="Pfam" id="PF00288"/>
    </source>
</evidence>
<dbReference type="InterPro" id="IPR014721">
    <property type="entry name" value="Ribsml_uS5_D2-typ_fold_subgr"/>
</dbReference>
<comment type="caution">
    <text evidence="15">The sequence shown here is derived from an EMBL/GenBank/DDBJ whole genome shotgun (WGS) entry which is preliminary data.</text>
</comment>
<evidence type="ECO:0000256" key="6">
    <source>
        <dbReference type="ARBA" id="ARBA00022679"/>
    </source>
</evidence>
<comment type="similarity">
    <text evidence="2">Belongs to the GHMP kinase family. Mevalonate kinase subfamily.</text>
</comment>
<dbReference type="EC" id="2.7.1.36" evidence="3"/>
<dbReference type="RefSeq" id="WP_135849589.1">
    <property type="nucleotide sequence ID" value="NZ_RHPJ01000002.1"/>
</dbReference>
<accession>A0A4Z1E0Z5</accession>
<dbReference type="InterPro" id="IPR013750">
    <property type="entry name" value="GHMP_kinase_C_dom"/>
</dbReference>
<dbReference type="Gene3D" id="3.30.230.10">
    <property type="match status" value="1"/>
</dbReference>
<dbReference type="SUPFAM" id="SSF54211">
    <property type="entry name" value="Ribosomal protein S5 domain 2-like"/>
    <property type="match status" value="1"/>
</dbReference>
<protein>
    <recommendedName>
        <fullName evidence="3">mevalonate kinase</fullName>
        <ecNumber evidence="3">2.7.1.36</ecNumber>
    </recommendedName>
</protein>
<dbReference type="InterPro" id="IPR006205">
    <property type="entry name" value="Mev_gal_kin"/>
</dbReference>
<dbReference type="GO" id="GO:0005524">
    <property type="term" value="F:ATP binding"/>
    <property type="evidence" value="ECO:0007669"/>
    <property type="project" value="UniProtKB-KW"/>
</dbReference>
<dbReference type="Proteomes" id="UP000297318">
    <property type="component" value="Unassembled WGS sequence"/>
</dbReference>
<organism evidence="15 16">
    <name type="scientific">Serinibacter arcticus</name>
    <dbReference type="NCBI Taxonomy" id="1655435"/>
    <lineage>
        <taxon>Bacteria</taxon>
        <taxon>Bacillati</taxon>
        <taxon>Actinomycetota</taxon>
        <taxon>Actinomycetes</taxon>
        <taxon>Micrococcales</taxon>
        <taxon>Beutenbergiaceae</taxon>
        <taxon>Serinibacter</taxon>
    </lineage>
</organism>
<dbReference type="EMBL" id="RHPJ01000002">
    <property type="protein sequence ID" value="TGO05615.1"/>
    <property type="molecule type" value="Genomic_DNA"/>
</dbReference>
<sequence length="319" mass="31988">MLRTGRGVAHAKVILFGEHAVVHGEPAIALPIDALGVHATARPREGELTVVSSLYTGSLAAAPDLMSAPRAVVHATLDHLGLPHRDLEITVVGDVPHARGLGSSAAVAGALVRALADHAGRTLDEATYLALVDVGERVAHGSPSGLDAHATSASQPVWFEAGVARRLATRMTAVLVVADSGMAGRTRTAVGCVAEFLERRPVRGAALVAGLGALAHGAALDLAADRPAQVGAKMTTAQGMLRELGVSSPELDVLVDAATAAGALGAKLTGGGQGGCVIALVADEAGADRVDAALRAAGAVAVWHHPLGPTPAEPTRGAS</sequence>
<evidence type="ECO:0000256" key="11">
    <source>
        <dbReference type="ARBA" id="ARBA00023098"/>
    </source>
</evidence>
<dbReference type="InterPro" id="IPR036554">
    <property type="entry name" value="GHMP_kinase_C_sf"/>
</dbReference>
<keyword evidence="16" id="KW-1185">Reference proteome</keyword>
<keyword evidence="10" id="KW-0460">Magnesium</keyword>
<dbReference type="PANTHER" id="PTHR43290">
    <property type="entry name" value="MEVALONATE KINASE"/>
    <property type="match status" value="1"/>
</dbReference>
<dbReference type="GO" id="GO:0004496">
    <property type="term" value="F:mevalonate kinase activity"/>
    <property type="evidence" value="ECO:0007669"/>
    <property type="project" value="UniProtKB-EC"/>
</dbReference>
<evidence type="ECO:0000256" key="9">
    <source>
        <dbReference type="ARBA" id="ARBA00022840"/>
    </source>
</evidence>
<evidence type="ECO:0000256" key="8">
    <source>
        <dbReference type="ARBA" id="ARBA00022777"/>
    </source>
</evidence>
<dbReference type="Pfam" id="PF00288">
    <property type="entry name" value="GHMP_kinases_N"/>
    <property type="match status" value="1"/>
</dbReference>
<keyword evidence="5" id="KW-0444">Lipid biosynthesis</keyword>
<keyword evidence="11" id="KW-0443">Lipid metabolism</keyword>
<keyword evidence="9" id="KW-0067">ATP-binding</keyword>
<evidence type="ECO:0000256" key="12">
    <source>
        <dbReference type="ARBA" id="ARBA00029438"/>
    </source>
</evidence>
<dbReference type="AlphaFoldDB" id="A0A4Z1E0Z5"/>
<feature type="domain" description="GHMP kinase C-terminal" evidence="14">
    <location>
        <begin position="223"/>
        <end position="298"/>
    </location>
</feature>
<evidence type="ECO:0000259" key="14">
    <source>
        <dbReference type="Pfam" id="PF08544"/>
    </source>
</evidence>
<evidence type="ECO:0000313" key="16">
    <source>
        <dbReference type="Proteomes" id="UP000297318"/>
    </source>
</evidence>
<dbReference type="Pfam" id="PF08544">
    <property type="entry name" value="GHMP_kinases_C"/>
    <property type="match status" value="1"/>
</dbReference>
<dbReference type="InterPro" id="IPR006203">
    <property type="entry name" value="GHMP_knse_ATP-bd_CS"/>
</dbReference>
<dbReference type="NCBIfam" id="TIGR00549">
    <property type="entry name" value="mevalon_kin"/>
    <property type="match status" value="1"/>
</dbReference>
<evidence type="ECO:0000256" key="1">
    <source>
        <dbReference type="ARBA" id="ARBA00004496"/>
    </source>
</evidence>
<dbReference type="GO" id="GO:0005829">
    <property type="term" value="C:cytosol"/>
    <property type="evidence" value="ECO:0007669"/>
    <property type="project" value="TreeGrafter"/>
</dbReference>
<keyword evidence="6" id="KW-0808">Transferase</keyword>
<dbReference type="OrthoDB" id="9764892at2"/>
<dbReference type="PANTHER" id="PTHR43290:SF2">
    <property type="entry name" value="MEVALONATE KINASE"/>
    <property type="match status" value="1"/>
</dbReference>
<evidence type="ECO:0000256" key="10">
    <source>
        <dbReference type="ARBA" id="ARBA00022842"/>
    </source>
</evidence>
<comment type="subcellular location">
    <subcellularLocation>
        <location evidence="1">Cytoplasm</location>
    </subcellularLocation>
</comment>
<evidence type="ECO:0000256" key="5">
    <source>
        <dbReference type="ARBA" id="ARBA00022516"/>
    </source>
</evidence>
<proteinExistence type="inferred from homology"/>
<dbReference type="Gene3D" id="3.30.70.890">
    <property type="entry name" value="GHMP kinase, C-terminal domain"/>
    <property type="match status" value="1"/>
</dbReference>
<keyword evidence="4" id="KW-0963">Cytoplasm</keyword>
<dbReference type="InterPro" id="IPR006204">
    <property type="entry name" value="GHMP_kinase_N_dom"/>
</dbReference>
<feature type="domain" description="GHMP kinase N-terminal" evidence="13">
    <location>
        <begin position="72"/>
        <end position="150"/>
    </location>
</feature>
<evidence type="ECO:0000256" key="4">
    <source>
        <dbReference type="ARBA" id="ARBA00022490"/>
    </source>
</evidence>
<evidence type="ECO:0000256" key="2">
    <source>
        <dbReference type="ARBA" id="ARBA00006495"/>
    </source>
</evidence>
<reference evidence="15 16" key="1">
    <citation type="submission" date="2018-11" db="EMBL/GenBank/DDBJ databases">
        <title>Complete genome sequencing of the Actinobacteria Serinibacter sp. K3-2.</title>
        <authorList>
            <person name="Rakitin A.L."/>
            <person name="Beletsky A.V."/>
            <person name="Mardanov A.V."/>
            <person name="Ravin N.V."/>
            <person name="Gromova A.S."/>
            <person name="Filippova S.N."/>
            <person name="Gal'Chenko V.F."/>
        </authorList>
    </citation>
    <scope>NUCLEOTIDE SEQUENCE [LARGE SCALE GENOMIC DNA]</scope>
    <source>
        <strain evidence="15 16">K3-2</strain>
    </source>
</reference>
<name>A0A4Z1E0Z5_9MICO</name>
<dbReference type="PROSITE" id="PS00627">
    <property type="entry name" value="GHMP_KINASES_ATP"/>
    <property type="match status" value="1"/>
</dbReference>
<dbReference type="GO" id="GO:0019287">
    <property type="term" value="P:isopentenyl diphosphate biosynthetic process, mevalonate pathway"/>
    <property type="evidence" value="ECO:0007669"/>
    <property type="project" value="UniProtKB-UniPathway"/>
</dbReference>